<dbReference type="GO" id="GO:0007165">
    <property type="term" value="P:signal transduction"/>
    <property type="evidence" value="ECO:0007669"/>
    <property type="project" value="TreeGrafter"/>
</dbReference>
<proteinExistence type="inferred from homology"/>
<dbReference type="Pfam" id="PF22694">
    <property type="entry name" value="CtpB_N-like"/>
    <property type="match status" value="1"/>
</dbReference>
<comment type="similarity">
    <text evidence="1 5">Belongs to the peptidase S41A family.</text>
</comment>
<sequence length="383" mass="41473">MKIKYKKIVSFVWYGGAWIFSAILCSITVFMLGSYYYTGSPTGFFKLVRTFSIVESRYAGEIDKEKLLNGALEGIVAKLSDKHSIYLDGDNYASFANQTSASYAGVGIYLGKNDQGPFVVEVVDDSPAKEAGIQRGDVIIAIDGKPANEMDIEQIAQDIRGPVGSTVTLVLSHKGTEYTKELVRSQIQLKTVGGQLIPGTDIGYIRVAIFSEKTGKEFTDLYQSLRQQGMGKMILDLRNNPGGLVDQAVTVSSNFVPPHSTIVSYVDRSGKETDFTADGTVDRIPMVVLINENTASAAEIVAGAVQDLKIGTIVGVKSYGKGTVQGIYPIDEGNAVKLTVAKYKTANGRFIDGVGIEPDVVVPLQANDTTDKQFEKAYEILNQ</sequence>
<dbReference type="SUPFAM" id="SSF52096">
    <property type="entry name" value="ClpP/crotonase"/>
    <property type="match status" value="1"/>
</dbReference>
<keyword evidence="4 5" id="KW-0720">Serine protease</keyword>
<dbReference type="Pfam" id="PF03572">
    <property type="entry name" value="Peptidase_S41"/>
    <property type="match status" value="1"/>
</dbReference>
<feature type="domain" description="PDZ" evidence="7">
    <location>
        <begin position="92"/>
        <end position="174"/>
    </location>
</feature>
<dbReference type="Proteomes" id="UP000199309">
    <property type="component" value="Unassembled WGS sequence"/>
</dbReference>
<dbReference type="InterPro" id="IPR001478">
    <property type="entry name" value="PDZ"/>
</dbReference>
<dbReference type="NCBIfam" id="TIGR00225">
    <property type="entry name" value="prc"/>
    <property type="match status" value="1"/>
</dbReference>
<dbReference type="PROSITE" id="PS50106">
    <property type="entry name" value="PDZ"/>
    <property type="match status" value="1"/>
</dbReference>
<dbReference type="OrthoDB" id="9812068at2"/>
<dbReference type="Gene3D" id="3.30.750.44">
    <property type="match status" value="1"/>
</dbReference>
<dbReference type="PANTHER" id="PTHR32060">
    <property type="entry name" value="TAIL-SPECIFIC PROTEASE"/>
    <property type="match status" value="1"/>
</dbReference>
<dbReference type="CDD" id="cd06782">
    <property type="entry name" value="cpPDZ_CPP-like"/>
    <property type="match status" value="1"/>
</dbReference>
<dbReference type="InterPro" id="IPR036034">
    <property type="entry name" value="PDZ_sf"/>
</dbReference>
<dbReference type="InterPro" id="IPR055210">
    <property type="entry name" value="CtpA/B_N"/>
</dbReference>
<evidence type="ECO:0000313" key="8">
    <source>
        <dbReference type="EMBL" id="SDN08792.1"/>
    </source>
</evidence>
<dbReference type="STRING" id="349095.SAMN05660299_02084"/>
<dbReference type="InterPro" id="IPR041489">
    <property type="entry name" value="PDZ_6"/>
</dbReference>
<keyword evidence="6" id="KW-0472">Membrane</keyword>
<evidence type="ECO:0000256" key="5">
    <source>
        <dbReference type="RuleBase" id="RU004404"/>
    </source>
</evidence>
<dbReference type="InterPro" id="IPR005151">
    <property type="entry name" value="Tail-specific_protease"/>
</dbReference>
<dbReference type="InterPro" id="IPR029045">
    <property type="entry name" value="ClpP/crotonase-like_dom_sf"/>
</dbReference>
<dbReference type="EMBL" id="FNHQ01000023">
    <property type="protein sequence ID" value="SDN08792.1"/>
    <property type="molecule type" value="Genomic_DNA"/>
</dbReference>
<evidence type="ECO:0000259" key="7">
    <source>
        <dbReference type="PROSITE" id="PS50106"/>
    </source>
</evidence>
<name>A0A1G9YIS0_9FIRM</name>
<dbReference type="InterPro" id="IPR004447">
    <property type="entry name" value="Peptidase_S41A"/>
</dbReference>
<dbReference type="GO" id="GO:0004175">
    <property type="term" value="F:endopeptidase activity"/>
    <property type="evidence" value="ECO:0007669"/>
    <property type="project" value="TreeGrafter"/>
</dbReference>
<keyword evidence="9" id="KW-1185">Reference proteome</keyword>
<keyword evidence="6" id="KW-1133">Transmembrane helix</keyword>
<feature type="transmembrane region" description="Helical" evidence="6">
    <location>
        <begin position="12"/>
        <end position="37"/>
    </location>
</feature>
<dbReference type="Gene3D" id="3.90.226.10">
    <property type="entry name" value="2-enoyl-CoA Hydratase, Chain A, domain 1"/>
    <property type="match status" value="1"/>
</dbReference>
<organism evidence="8 9">
    <name type="scientific">Megasphaera paucivorans</name>
    <dbReference type="NCBI Taxonomy" id="349095"/>
    <lineage>
        <taxon>Bacteria</taxon>
        <taxon>Bacillati</taxon>
        <taxon>Bacillota</taxon>
        <taxon>Negativicutes</taxon>
        <taxon>Veillonellales</taxon>
        <taxon>Veillonellaceae</taxon>
        <taxon>Megasphaera</taxon>
    </lineage>
</organism>
<dbReference type="AlphaFoldDB" id="A0A1G9YIS0"/>
<gene>
    <name evidence="8" type="ORF">SAMN05660299_02084</name>
</gene>
<evidence type="ECO:0000256" key="2">
    <source>
        <dbReference type="ARBA" id="ARBA00022670"/>
    </source>
</evidence>
<dbReference type="CDD" id="cd07560">
    <property type="entry name" value="Peptidase_S41_CPP"/>
    <property type="match status" value="1"/>
</dbReference>
<dbReference type="SMART" id="SM00245">
    <property type="entry name" value="TSPc"/>
    <property type="match status" value="1"/>
</dbReference>
<evidence type="ECO:0000256" key="3">
    <source>
        <dbReference type="ARBA" id="ARBA00022801"/>
    </source>
</evidence>
<dbReference type="Gene3D" id="2.30.42.10">
    <property type="match status" value="1"/>
</dbReference>
<keyword evidence="2 5" id="KW-0645">Protease</keyword>
<dbReference type="PANTHER" id="PTHR32060:SF30">
    <property type="entry name" value="CARBOXY-TERMINAL PROCESSING PROTEASE CTPA"/>
    <property type="match status" value="1"/>
</dbReference>
<keyword evidence="3 5" id="KW-0378">Hydrolase</keyword>
<reference evidence="8 9" key="1">
    <citation type="submission" date="2016-10" db="EMBL/GenBank/DDBJ databases">
        <authorList>
            <person name="de Groot N.N."/>
        </authorList>
    </citation>
    <scope>NUCLEOTIDE SEQUENCE [LARGE SCALE GENOMIC DNA]</scope>
    <source>
        <strain evidence="8 9">DSM 16981</strain>
    </source>
</reference>
<evidence type="ECO:0000256" key="6">
    <source>
        <dbReference type="SAM" id="Phobius"/>
    </source>
</evidence>
<evidence type="ECO:0000256" key="1">
    <source>
        <dbReference type="ARBA" id="ARBA00009179"/>
    </source>
</evidence>
<keyword evidence="6" id="KW-0812">Transmembrane</keyword>
<dbReference type="Pfam" id="PF17820">
    <property type="entry name" value="PDZ_6"/>
    <property type="match status" value="1"/>
</dbReference>
<protein>
    <submittedName>
        <fullName evidence="8">Carboxyl-terminal processing protease</fullName>
    </submittedName>
</protein>
<dbReference type="SMART" id="SM00228">
    <property type="entry name" value="PDZ"/>
    <property type="match status" value="1"/>
</dbReference>
<dbReference type="SUPFAM" id="SSF50156">
    <property type="entry name" value="PDZ domain-like"/>
    <property type="match status" value="1"/>
</dbReference>
<evidence type="ECO:0000313" key="9">
    <source>
        <dbReference type="Proteomes" id="UP000199309"/>
    </source>
</evidence>
<evidence type="ECO:0000256" key="4">
    <source>
        <dbReference type="ARBA" id="ARBA00022825"/>
    </source>
</evidence>
<dbReference type="GO" id="GO:0030288">
    <property type="term" value="C:outer membrane-bounded periplasmic space"/>
    <property type="evidence" value="ECO:0007669"/>
    <property type="project" value="TreeGrafter"/>
</dbReference>
<accession>A0A1G9YIS0</accession>
<dbReference type="GO" id="GO:0008236">
    <property type="term" value="F:serine-type peptidase activity"/>
    <property type="evidence" value="ECO:0007669"/>
    <property type="project" value="UniProtKB-KW"/>
</dbReference>
<dbReference type="RefSeq" id="WP_091651531.1">
    <property type="nucleotide sequence ID" value="NZ_FNHQ01000023.1"/>
</dbReference>
<dbReference type="GO" id="GO:0006508">
    <property type="term" value="P:proteolysis"/>
    <property type="evidence" value="ECO:0007669"/>
    <property type="project" value="UniProtKB-KW"/>
</dbReference>